<evidence type="ECO:0000313" key="3">
    <source>
        <dbReference type="Proteomes" id="UP001597042"/>
    </source>
</evidence>
<keyword evidence="1" id="KW-0812">Transmembrane</keyword>
<name>A0ABW2ZUN2_9MICO</name>
<keyword evidence="3" id="KW-1185">Reference proteome</keyword>
<keyword evidence="1" id="KW-1133">Transmembrane helix</keyword>
<proteinExistence type="predicted"/>
<organism evidence="2 3">
    <name type="scientific">Microbacterium koreense</name>
    <dbReference type="NCBI Taxonomy" id="323761"/>
    <lineage>
        <taxon>Bacteria</taxon>
        <taxon>Bacillati</taxon>
        <taxon>Actinomycetota</taxon>
        <taxon>Actinomycetes</taxon>
        <taxon>Micrococcales</taxon>
        <taxon>Microbacteriaceae</taxon>
        <taxon>Microbacterium</taxon>
    </lineage>
</organism>
<protein>
    <submittedName>
        <fullName evidence="2">LmeA family phospholipid-binding protein</fullName>
    </submittedName>
</protein>
<dbReference type="EMBL" id="JBHTIM010000001">
    <property type="protein sequence ID" value="MFD0781999.1"/>
    <property type="molecule type" value="Genomic_DNA"/>
</dbReference>
<gene>
    <name evidence="2" type="ORF">ACFQZV_11915</name>
</gene>
<dbReference type="RefSeq" id="WP_378753161.1">
    <property type="nucleotide sequence ID" value="NZ_JBHSSV010000013.1"/>
</dbReference>
<sequence>MSAGEAGATTPRRRVWPWVVSFAIVAALVVGAWFAGEAIARDVVVGTVREEVRTNLALPADQQIDVEVPGLIIPQLLGGRLDEVRIAADDVPVDQVIADIVVDAKDVPLGGGDVRDARATVRIDEEQLPNLLQGVEGFPVDEIGIDAPDITAQTELSVFGLGVPIALSLTPTVEDGMLVLSPASIEVAGAEVTADAVRRQFGVVAEAVLRDWPVCVAQYLPAGLTLVGVGVDVTESAVVATFDIADTMLSDASLRERGSC</sequence>
<reference evidence="3" key="1">
    <citation type="journal article" date="2019" name="Int. J. Syst. Evol. Microbiol.">
        <title>The Global Catalogue of Microorganisms (GCM) 10K type strain sequencing project: providing services to taxonomists for standard genome sequencing and annotation.</title>
        <authorList>
            <consortium name="The Broad Institute Genomics Platform"/>
            <consortium name="The Broad Institute Genome Sequencing Center for Infectious Disease"/>
            <person name="Wu L."/>
            <person name="Ma J."/>
        </authorList>
    </citation>
    <scope>NUCLEOTIDE SEQUENCE [LARGE SCALE GENOMIC DNA]</scope>
    <source>
        <strain evidence="3">CCUG 50754</strain>
    </source>
</reference>
<evidence type="ECO:0000256" key="1">
    <source>
        <dbReference type="SAM" id="Phobius"/>
    </source>
</evidence>
<feature type="transmembrane region" description="Helical" evidence="1">
    <location>
        <begin position="15"/>
        <end position="35"/>
    </location>
</feature>
<dbReference type="Proteomes" id="UP001597042">
    <property type="component" value="Unassembled WGS sequence"/>
</dbReference>
<dbReference type="Pfam" id="PF11209">
    <property type="entry name" value="LmeA"/>
    <property type="match status" value="1"/>
</dbReference>
<accession>A0ABW2ZUN2</accession>
<dbReference type="InterPro" id="IPR021373">
    <property type="entry name" value="DUF2993"/>
</dbReference>
<evidence type="ECO:0000313" key="2">
    <source>
        <dbReference type="EMBL" id="MFD0781999.1"/>
    </source>
</evidence>
<keyword evidence="1" id="KW-0472">Membrane</keyword>
<comment type="caution">
    <text evidence="2">The sequence shown here is derived from an EMBL/GenBank/DDBJ whole genome shotgun (WGS) entry which is preliminary data.</text>
</comment>